<reference evidence="2" key="1">
    <citation type="submission" date="2021-01" db="EMBL/GenBank/DDBJ databases">
        <authorList>
            <person name="Corre E."/>
            <person name="Pelletier E."/>
            <person name="Niang G."/>
            <person name="Scheremetjew M."/>
            <person name="Finn R."/>
            <person name="Kale V."/>
            <person name="Holt S."/>
            <person name="Cochrane G."/>
            <person name="Meng A."/>
            <person name="Brown T."/>
            <person name="Cohen L."/>
        </authorList>
    </citation>
    <scope>NUCLEOTIDE SEQUENCE</scope>
    <source>
        <strain evidence="2">SAG 11-49</strain>
    </source>
</reference>
<name>A0A7S0WYY3_9CHLO</name>
<sequence>MATTIRHMFSKAASCLAAIRAGRLQTAASINGGHMPALPLPDSVDRLKQRSWKQYRTGSMQKQGIPGVYIFGSNHADPACAHALSTVWHKLKPGVVAVELRHKHCMEHRDAALYLSPLLEQLIVRPLTTHQLLAARLANLAMSEATARALEGLGFARKALWVRMAGAPQGLELSMALHLGAKHNVPVHFADDEDVFELTHTAVANVQREHTERSTWGEAMEGECQSLPDEKRPEFQAAAVDLLAYRVAGDAQVAQLQKLADAGASLPGNNLAWVVQELGEAYSMAHPRHLAQYMWPQGTMPVFKPGSSTDKTLREAMHLRDAAMAKAILLVQLQRIEAGDQPGPVLAVVGQAHVLGVFEQMQKLGPQLLPQLYPSKPAGAESHEQQQLLSRRRKQELEAAKAALRKAQLLEQEKQRSRERLQRAWETDTLSATTSLWDMTMSKRRR</sequence>
<feature type="region of interest" description="Disordered" evidence="1">
    <location>
        <begin position="374"/>
        <end position="394"/>
    </location>
</feature>
<evidence type="ECO:0000313" key="2">
    <source>
        <dbReference type="EMBL" id="CAD8692616.1"/>
    </source>
</evidence>
<accession>A0A7S0WYY3</accession>
<dbReference type="AlphaFoldDB" id="A0A7S0WYY3"/>
<dbReference type="EMBL" id="HBFB01030084">
    <property type="protein sequence ID" value="CAD8692616.1"/>
    <property type="molecule type" value="Transcribed_RNA"/>
</dbReference>
<gene>
    <name evidence="2" type="ORF">CLEI1391_LOCUS16799</name>
</gene>
<proteinExistence type="predicted"/>
<evidence type="ECO:0000256" key="1">
    <source>
        <dbReference type="SAM" id="MobiDB-lite"/>
    </source>
</evidence>
<protein>
    <submittedName>
        <fullName evidence="2">Uncharacterized protein</fullName>
    </submittedName>
</protein>
<organism evidence="2">
    <name type="scientific">Chlamydomonas leiostraca</name>
    <dbReference type="NCBI Taxonomy" id="1034604"/>
    <lineage>
        <taxon>Eukaryota</taxon>
        <taxon>Viridiplantae</taxon>
        <taxon>Chlorophyta</taxon>
        <taxon>core chlorophytes</taxon>
        <taxon>Chlorophyceae</taxon>
        <taxon>CS clade</taxon>
        <taxon>Chlamydomonadales</taxon>
        <taxon>Chlamydomonadaceae</taxon>
        <taxon>Chlamydomonas</taxon>
    </lineage>
</organism>